<feature type="compositionally biased region" description="Basic and acidic residues" evidence="1">
    <location>
        <begin position="302"/>
        <end position="316"/>
    </location>
</feature>
<name>A0ABQ5SPE2_9CHLO</name>
<dbReference type="EMBL" id="BSDZ01000103">
    <property type="protein sequence ID" value="GLI71257.1"/>
    <property type="molecule type" value="Genomic_DNA"/>
</dbReference>
<feature type="compositionally biased region" description="Low complexity" evidence="1">
    <location>
        <begin position="331"/>
        <end position="352"/>
    </location>
</feature>
<dbReference type="Proteomes" id="UP001165090">
    <property type="component" value="Unassembled WGS sequence"/>
</dbReference>
<feature type="compositionally biased region" description="Basic and acidic residues" evidence="1">
    <location>
        <begin position="177"/>
        <end position="196"/>
    </location>
</feature>
<feature type="compositionally biased region" description="Low complexity" evidence="1">
    <location>
        <begin position="242"/>
        <end position="268"/>
    </location>
</feature>
<protein>
    <recommendedName>
        <fullName evidence="4">RAP domain-containing protein</fullName>
    </recommendedName>
</protein>
<evidence type="ECO:0000256" key="1">
    <source>
        <dbReference type="SAM" id="MobiDB-lite"/>
    </source>
</evidence>
<keyword evidence="3" id="KW-1185">Reference proteome</keyword>
<feature type="region of interest" description="Disordered" evidence="1">
    <location>
        <begin position="513"/>
        <end position="544"/>
    </location>
</feature>
<evidence type="ECO:0008006" key="4">
    <source>
        <dbReference type="Google" id="ProtNLM"/>
    </source>
</evidence>
<evidence type="ECO:0000313" key="2">
    <source>
        <dbReference type="EMBL" id="GLI71257.1"/>
    </source>
</evidence>
<dbReference type="InterPro" id="IPR050870">
    <property type="entry name" value="FAST_kinase"/>
</dbReference>
<organism evidence="2 3">
    <name type="scientific">Volvox africanus</name>
    <dbReference type="NCBI Taxonomy" id="51714"/>
    <lineage>
        <taxon>Eukaryota</taxon>
        <taxon>Viridiplantae</taxon>
        <taxon>Chlorophyta</taxon>
        <taxon>core chlorophytes</taxon>
        <taxon>Chlorophyceae</taxon>
        <taxon>CS clade</taxon>
        <taxon>Chlamydomonadales</taxon>
        <taxon>Volvocaceae</taxon>
        <taxon>Volvox</taxon>
    </lineage>
</organism>
<sequence>MLKGFLLRPSIRLGGRRHACCRPRCRGRAASLSAPPSGSSTSALRESQHSSDSVARLGALPCAVLSCAPSAVDRQGSEHSLHGVGNNDSSSSDFQVWRFKVATYEEGQHLHGGVRTGTSPATSHDATATTAGNDAHAIATASTGTGAFSGVNVDVIASNSNGSGNNRTPPSPLSPDRGLRDHGDGSYSQEEPRKDNGSSSVGTRGPCVATSELPAGSDLFQRLASPEVMTYDSRDVKEIPRSETNSTASSSSSSTSNVTSGSSSSHSGGRQRRRQLRLPAERRWQQHGGKNVNPEAVRLGGRHPEARPMGRHRQTDDDNSGDEEGGERLGARSGSSSSSCIGSSASPSTSPSRSRDRTGLACGPASGDTDEFVHLAGASLEHSVGRRSRGGDRSLHTVPSWLEARRINQAIIEAGAWRQYRKILQLVECHVRDFDRINTATALHRLGSCGLQPGSWEAKRVLTDPRFSRLMETLAGDYLTSLTAREVSNCLWALAKLGYSPGRHCNAVADAGSANSHGGSSCGGRSDDSGSSSNRDGGTTGNGGSCSSPGLLEGLCARVEMCLASLGPQEVANSLWALGTLGHHPGEHLLRGLTNRLLEVLPRAQPQEVSSALLGVAKLEWNPGPCVLDRVAHGSLTQIRKFNTQELSNTLWSLARLGHYNEHLQAAIFHQAVRRVSDFKPPELSSLALAAATMGLGPRGGEVGDSAREGGSYWRDGAGASSRVGGRAGSTGIPHQYFQKGLMPEQLLRTLCDQAAATVQVLKARATPNSPSSLHSQPLSFSALLAPCRLRGFACQRVLGLDWALTYNIVRPNRGSRYVDLMSACPPTRTALCFFEHPFGV</sequence>
<gene>
    <name evidence="2" type="ORF">VaNZ11_016363</name>
</gene>
<proteinExistence type="predicted"/>
<evidence type="ECO:0000313" key="3">
    <source>
        <dbReference type="Proteomes" id="UP001165090"/>
    </source>
</evidence>
<feature type="compositionally biased region" description="Low complexity" evidence="1">
    <location>
        <begin position="28"/>
        <end position="44"/>
    </location>
</feature>
<comment type="caution">
    <text evidence="2">The sequence shown here is derived from an EMBL/GenBank/DDBJ whole genome shotgun (WGS) entry which is preliminary data.</text>
</comment>
<feature type="region of interest" description="Disordered" evidence="1">
    <location>
        <begin position="231"/>
        <end position="365"/>
    </location>
</feature>
<accession>A0ABQ5SPE2</accession>
<reference evidence="2 3" key="1">
    <citation type="journal article" date="2023" name="IScience">
        <title>Expanded male sex-determining region conserved during the evolution of homothallism in the green alga Volvox.</title>
        <authorList>
            <person name="Yamamoto K."/>
            <person name="Matsuzaki R."/>
            <person name="Mahakham W."/>
            <person name="Heman W."/>
            <person name="Sekimoto H."/>
            <person name="Kawachi M."/>
            <person name="Minakuchi Y."/>
            <person name="Toyoda A."/>
            <person name="Nozaki H."/>
        </authorList>
    </citation>
    <scope>NUCLEOTIDE SEQUENCE [LARGE SCALE GENOMIC DNA]</scope>
    <source>
        <strain evidence="2 3">NIES-4468</strain>
    </source>
</reference>
<feature type="compositionally biased region" description="Polar residues" evidence="1">
    <location>
        <begin position="159"/>
        <end position="168"/>
    </location>
</feature>
<dbReference type="PANTHER" id="PTHR21228:SF40">
    <property type="entry name" value="LD45607P"/>
    <property type="match status" value="1"/>
</dbReference>
<dbReference type="PANTHER" id="PTHR21228">
    <property type="entry name" value="FAST LEU-RICH DOMAIN-CONTAINING"/>
    <property type="match status" value="1"/>
</dbReference>
<feature type="compositionally biased region" description="Basic and acidic residues" evidence="1">
    <location>
        <begin position="232"/>
        <end position="241"/>
    </location>
</feature>
<feature type="region of interest" description="Disordered" evidence="1">
    <location>
        <begin position="28"/>
        <end position="50"/>
    </location>
</feature>
<feature type="region of interest" description="Disordered" evidence="1">
    <location>
        <begin position="159"/>
        <end position="213"/>
    </location>
</feature>